<accession>A0A0W8F6J4</accession>
<organism evidence="1">
    <name type="scientific">hydrocarbon metagenome</name>
    <dbReference type="NCBI Taxonomy" id="938273"/>
    <lineage>
        <taxon>unclassified sequences</taxon>
        <taxon>metagenomes</taxon>
        <taxon>ecological metagenomes</taxon>
    </lineage>
</organism>
<reference evidence="1" key="1">
    <citation type="journal article" date="2015" name="Proc. Natl. Acad. Sci. U.S.A.">
        <title>Networks of energetic and metabolic interactions define dynamics in microbial communities.</title>
        <authorList>
            <person name="Embree M."/>
            <person name="Liu J.K."/>
            <person name="Al-Bassam M.M."/>
            <person name="Zengler K."/>
        </authorList>
    </citation>
    <scope>NUCLEOTIDE SEQUENCE</scope>
</reference>
<gene>
    <name evidence="1" type="ORF">ASZ90_013821</name>
</gene>
<proteinExistence type="predicted"/>
<evidence type="ECO:0000313" key="1">
    <source>
        <dbReference type="EMBL" id="KUG16489.1"/>
    </source>
</evidence>
<protein>
    <submittedName>
        <fullName evidence="1">Uncharacterized protein</fullName>
    </submittedName>
</protein>
<name>A0A0W8F6J4_9ZZZZ</name>
<dbReference type="AlphaFoldDB" id="A0A0W8F6J4"/>
<comment type="caution">
    <text evidence="1">The sequence shown here is derived from an EMBL/GenBank/DDBJ whole genome shotgun (WGS) entry which is preliminary data.</text>
</comment>
<dbReference type="EMBL" id="LNQE01001494">
    <property type="protein sequence ID" value="KUG16489.1"/>
    <property type="molecule type" value="Genomic_DNA"/>
</dbReference>
<sequence length="67" mass="7851">MSTKVDTDKAKLRWKSFENAIEVNYRTKATMKQQKRLAIWISCSLKVDTGIFNLQMLSIQVIKAFHF</sequence>